<sequence>MNQQSFVVEASLIYRLFEKDIILGKGKDPIYGISSSIYKLNKNNNVTQDFEEDWGSHALQIYENLNQEIFDIKVCQLQKAMTTYLNPYSTRIILIAKEKIHQMQYNLHVVYEFGQVNKNAQSLREQKEGYMEDRAIQFLEFLCHNFILGARYSNEFLDISPQNIFISGNNSYIVSNFGITYIGTKFHRIYTPSTDPIIMKEKKPSNTNILYNYAFKAGLLTLCLMTQIDPKDFFFEDGQFKEQLLDNLLYLLQEDKQENKIRQKHFIVDICQFFDTLTYTREQDYKEQQQTFTFEQSKNPEPGKKFKYKKSERYLQHKYSKELLEILKKLLNVSNIQSRSIFQQLICQPENILGVKNPYDEKEKDKYNYSNGTFKDDQLNGCGIIQLDEQDEQNKQKNIRIIQICGSFKDGEPQNAYNKNSVFNTKFECQMENLQCLLPLRYVNNEFLYLNDEIVSPINPIGLQKKESIYYFKGKYENGQLKKGVSYQLDKTIFEGEFKNNQPYEGKMIYPNSDIFEGFLEGFNKKKGTLIFNGRKFEGQFQNDQFFKGYIEYEDGGFFFGNFKNGQKVKAGIYKYPNSTIQYQGLYAEDVRHGKGTFIDKSKDNFMQEVVYNYGMCETKLNEHFEQALKEIQEKQKHSKNLQKNNKQQNENDEEIQEDIEENPGDDNEDGEEG</sequence>
<feature type="region of interest" description="Disordered" evidence="2">
    <location>
        <begin position="633"/>
        <end position="674"/>
    </location>
</feature>
<name>A0A8S1RGF7_9CILI</name>
<evidence type="ECO:0000256" key="1">
    <source>
        <dbReference type="ARBA" id="ARBA00022737"/>
    </source>
</evidence>
<proteinExistence type="predicted"/>
<reference evidence="3" key="1">
    <citation type="submission" date="2021-01" db="EMBL/GenBank/DDBJ databases">
        <authorList>
            <consortium name="Genoscope - CEA"/>
            <person name="William W."/>
        </authorList>
    </citation>
    <scope>NUCLEOTIDE SEQUENCE</scope>
</reference>
<dbReference type="PANTHER" id="PTHR23084:SF179">
    <property type="entry name" value="OS10G0565000 PROTEIN"/>
    <property type="match status" value="1"/>
</dbReference>
<dbReference type="AlphaFoldDB" id="A0A8S1RGF7"/>
<keyword evidence="1" id="KW-0677">Repeat</keyword>
<keyword evidence="4" id="KW-1185">Reference proteome</keyword>
<dbReference type="Pfam" id="PF02493">
    <property type="entry name" value="MORN"/>
    <property type="match status" value="1"/>
</dbReference>
<evidence type="ECO:0000313" key="3">
    <source>
        <dbReference type="EMBL" id="CAD8126039.1"/>
    </source>
</evidence>
<comment type="caution">
    <text evidence="3">The sequence shown here is derived from an EMBL/GenBank/DDBJ whole genome shotgun (WGS) entry which is preliminary data.</text>
</comment>
<protein>
    <submittedName>
        <fullName evidence="3">Uncharacterized protein</fullName>
    </submittedName>
</protein>
<dbReference type="Proteomes" id="UP000692954">
    <property type="component" value="Unassembled WGS sequence"/>
</dbReference>
<dbReference type="OrthoDB" id="295752at2759"/>
<evidence type="ECO:0000313" key="4">
    <source>
        <dbReference type="Proteomes" id="UP000692954"/>
    </source>
</evidence>
<evidence type="ECO:0000256" key="2">
    <source>
        <dbReference type="SAM" id="MobiDB-lite"/>
    </source>
</evidence>
<organism evidence="3 4">
    <name type="scientific">Paramecium sonneborni</name>
    <dbReference type="NCBI Taxonomy" id="65129"/>
    <lineage>
        <taxon>Eukaryota</taxon>
        <taxon>Sar</taxon>
        <taxon>Alveolata</taxon>
        <taxon>Ciliophora</taxon>
        <taxon>Intramacronucleata</taxon>
        <taxon>Oligohymenophorea</taxon>
        <taxon>Peniculida</taxon>
        <taxon>Parameciidae</taxon>
        <taxon>Paramecium</taxon>
    </lineage>
</organism>
<dbReference type="PANTHER" id="PTHR23084">
    <property type="entry name" value="PHOSPHATIDYLINOSITOL-4-PHOSPHATE 5-KINASE RELATED"/>
    <property type="match status" value="1"/>
</dbReference>
<feature type="compositionally biased region" description="Acidic residues" evidence="2">
    <location>
        <begin position="651"/>
        <end position="674"/>
    </location>
</feature>
<dbReference type="InterPro" id="IPR003409">
    <property type="entry name" value="MORN"/>
</dbReference>
<gene>
    <name evidence="3" type="ORF">PSON_ATCC_30995.1.T1640061</name>
</gene>
<dbReference type="EMBL" id="CAJJDN010000164">
    <property type="protein sequence ID" value="CAD8126039.1"/>
    <property type="molecule type" value="Genomic_DNA"/>
</dbReference>
<accession>A0A8S1RGF7</accession>